<comment type="subcellular location">
    <subcellularLocation>
        <location evidence="1">Cell membrane</location>
        <topology evidence="1">Multi-pass membrane protein</topology>
    </subcellularLocation>
    <subcellularLocation>
        <location evidence="7">Membrane</location>
        <topology evidence="7">Multi-pass membrane protein</topology>
    </subcellularLocation>
</comment>
<evidence type="ECO:0000313" key="11">
    <source>
        <dbReference type="Proteomes" id="UP000019681"/>
    </source>
</evidence>
<dbReference type="Proteomes" id="UP000019681">
    <property type="component" value="Unassembled WGS sequence"/>
</dbReference>
<evidence type="ECO:0000256" key="1">
    <source>
        <dbReference type="ARBA" id="ARBA00004651"/>
    </source>
</evidence>
<keyword evidence="4 8" id="KW-1133">Transmembrane helix</keyword>
<evidence type="ECO:0000256" key="6">
    <source>
        <dbReference type="ARBA" id="ARBA00023136"/>
    </source>
</evidence>
<feature type="domain" description="NADH:quinone oxidoreductase/Mrp antiporter transmembrane" evidence="9">
    <location>
        <begin position="66"/>
        <end position="355"/>
    </location>
</feature>
<keyword evidence="5" id="KW-0560">Oxidoreductase</keyword>
<feature type="transmembrane region" description="Helical" evidence="8">
    <location>
        <begin position="46"/>
        <end position="64"/>
    </location>
</feature>
<dbReference type="PANTHER" id="PTHR42682">
    <property type="entry name" value="HYDROGENASE-4 COMPONENT F"/>
    <property type="match status" value="1"/>
</dbReference>
<feature type="transmembrane region" description="Helical" evidence="8">
    <location>
        <begin position="452"/>
        <end position="474"/>
    </location>
</feature>
<feature type="transmembrane region" description="Helical" evidence="8">
    <location>
        <begin position="321"/>
        <end position="340"/>
    </location>
</feature>
<dbReference type="EMBL" id="AZQP01000016">
    <property type="protein sequence ID" value="EYE88672.1"/>
    <property type="molecule type" value="Genomic_DNA"/>
</dbReference>
<feature type="transmembrane region" description="Helical" evidence="8">
    <location>
        <begin position="238"/>
        <end position="260"/>
    </location>
</feature>
<evidence type="ECO:0000256" key="4">
    <source>
        <dbReference type="ARBA" id="ARBA00022989"/>
    </source>
</evidence>
<evidence type="ECO:0000259" key="9">
    <source>
        <dbReference type="Pfam" id="PF00361"/>
    </source>
</evidence>
<feature type="transmembrane region" description="Helical" evidence="8">
    <location>
        <begin position="145"/>
        <end position="168"/>
    </location>
</feature>
<sequence>MFLDFSFGIMKDFLSLFFIFIIIFISIPVLIYSGGYIGEYRKNYSVKYHWSMLILFLLSMIGVVLSSNSILFMVFWEIMSITSFFLVIYEYKNKENLKSGILYFVMTHISGLFLMFMFGFIYKYTGQTNFIKITQMYSNLETHKGIIFIFALLGFGAKAGLVPLHPWLPKAHPSAPSNISALMSGVMLKVAVYGFIRVVFVLLGGVSYKYGFILLFTGTLTALYTIINALLQNDIKKLLAYSSAENIGLIFSILGLSIILNSLKLYESSIMALTAGLFHCLNHGVFKSLLFTGAGSVLYATGTKNMNELGGLHRKIKFTSICVLIGTAAIAAIPPLNGFASESLIFMSFIKSVIAIKSKAFVLMIVICGTALALVAGGAIYSAVKAYGITYLGEARSKKAENIHRIPISMNVGMAILSLYSIILGVFSPFIINFISKYTAQYIFIKEYRLNFIGYETIFISIMFIVIITLITIVSRILDRKNKTETYETWACGFNNFKPNMQYSGDGYSQPAARYFGFVGGYKKEVIIKDTITLKQRVHDVIERQLYNPVVDFITFISGRIVKIHYGKIQIYISYIFITLIISVILVLKLV</sequence>
<reference evidence="10 11" key="1">
    <citation type="journal article" date="2014" name="Genome Announc.">
        <title>Draft Genome Sequence of Fervidicella metallireducens Strain AeBT, an Iron-Reducing Thermoanaerobe from the Great Artesian Basin.</title>
        <authorList>
            <person name="Patel B.K."/>
        </authorList>
    </citation>
    <scope>NUCLEOTIDE SEQUENCE [LARGE SCALE GENOMIC DNA]</scope>
    <source>
        <strain evidence="10 11">AeB</strain>
    </source>
</reference>
<keyword evidence="3 7" id="KW-0812">Transmembrane</keyword>
<dbReference type="GO" id="GO:0005886">
    <property type="term" value="C:plasma membrane"/>
    <property type="evidence" value="ECO:0007669"/>
    <property type="project" value="UniProtKB-SubCell"/>
</dbReference>
<evidence type="ECO:0000256" key="2">
    <source>
        <dbReference type="ARBA" id="ARBA00022475"/>
    </source>
</evidence>
<dbReference type="InterPro" id="IPR052175">
    <property type="entry name" value="ComplexI-like_HydComp"/>
</dbReference>
<accession>A0A017RVG8</accession>
<feature type="transmembrane region" description="Helical" evidence="8">
    <location>
        <begin position="569"/>
        <end position="588"/>
    </location>
</feature>
<feature type="transmembrane region" description="Helical" evidence="8">
    <location>
        <begin position="272"/>
        <end position="300"/>
    </location>
</feature>
<feature type="transmembrane region" description="Helical" evidence="8">
    <location>
        <begin position="408"/>
        <end position="432"/>
    </location>
</feature>
<comment type="caution">
    <text evidence="10">The sequence shown here is derived from an EMBL/GenBank/DDBJ whole genome shotgun (WGS) entry which is preliminary data.</text>
</comment>
<dbReference type="InterPro" id="IPR001750">
    <property type="entry name" value="ND/Mrp_TM"/>
</dbReference>
<evidence type="ECO:0000256" key="7">
    <source>
        <dbReference type="RuleBase" id="RU000320"/>
    </source>
</evidence>
<evidence type="ECO:0000313" key="10">
    <source>
        <dbReference type="EMBL" id="EYE88672.1"/>
    </source>
</evidence>
<evidence type="ECO:0000256" key="3">
    <source>
        <dbReference type="ARBA" id="ARBA00022692"/>
    </source>
</evidence>
<dbReference type="GO" id="GO:0016491">
    <property type="term" value="F:oxidoreductase activity"/>
    <property type="evidence" value="ECO:0007669"/>
    <property type="project" value="UniProtKB-KW"/>
</dbReference>
<feature type="transmembrane region" description="Helical" evidence="8">
    <location>
        <begin position="13"/>
        <end position="34"/>
    </location>
</feature>
<gene>
    <name evidence="10" type="ORF">Q428_06885</name>
</gene>
<dbReference type="OrthoDB" id="9807568at2"/>
<keyword evidence="2" id="KW-1003">Cell membrane</keyword>
<organism evidence="10 11">
    <name type="scientific">Fervidicella metallireducens AeB</name>
    <dbReference type="NCBI Taxonomy" id="1403537"/>
    <lineage>
        <taxon>Bacteria</taxon>
        <taxon>Bacillati</taxon>
        <taxon>Bacillota</taxon>
        <taxon>Clostridia</taxon>
        <taxon>Eubacteriales</taxon>
        <taxon>Clostridiaceae</taxon>
        <taxon>Fervidicella</taxon>
    </lineage>
</organism>
<dbReference type="PRINTS" id="PR01434">
    <property type="entry name" value="NADHDHGNASE5"/>
</dbReference>
<dbReference type="PANTHER" id="PTHR42682:SF3">
    <property type="entry name" value="FORMATE HYDROGENLYASE SUBUNIT 3-RELATED"/>
    <property type="match status" value="1"/>
</dbReference>
<feature type="transmembrane region" description="Helical" evidence="8">
    <location>
        <begin position="70"/>
        <end position="89"/>
    </location>
</feature>
<name>A0A017RVG8_9CLOT</name>
<keyword evidence="6 8" id="KW-0472">Membrane</keyword>
<dbReference type="STRING" id="1403537.Q428_06885"/>
<dbReference type="Pfam" id="PF00361">
    <property type="entry name" value="Proton_antipo_M"/>
    <property type="match status" value="1"/>
</dbReference>
<feature type="transmembrane region" description="Helical" evidence="8">
    <location>
        <begin position="360"/>
        <end position="387"/>
    </location>
</feature>
<feature type="transmembrane region" description="Helical" evidence="8">
    <location>
        <begin position="180"/>
        <end position="204"/>
    </location>
</feature>
<protein>
    <submittedName>
        <fullName evidence="10">NADH dehydrogenase</fullName>
    </submittedName>
</protein>
<proteinExistence type="predicted"/>
<evidence type="ECO:0000256" key="5">
    <source>
        <dbReference type="ARBA" id="ARBA00023002"/>
    </source>
</evidence>
<feature type="transmembrane region" description="Helical" evidence="8">
    <location>
        <begin position="210"/>
        <end position="231"/>
    </location>
</feature>
<feature type="transmembrane region" description="Helical" evidence="8">
    <location>
        <begin position="101"/>
        <end position="125"/>
    </location>
</feature>
<evidence type="ECO:0000256" key="8">
    <source>
        <dbReference type="SAM" id="Phobius"/>
    </source>
</evidence>
<dbReference type="RefSeq" id="WP_035379338.1">
    <property type="nucleotide sequence ID" value="NZ_AZQP01000016.1"/>
</dbReference>
<dbReference type="AlphaFoldDB" id="A0A017RVG8"/>
<keyword evidence="11" id="KW-1185">Reference proteome</keyword>